<evidence type="ECO:0000256" key="6">
    <source>
        <dbReference type="ARBA" id="ARBA00023136"/>
    </source>
</evidence>
<reference evidence="10 11" key="1">
    <citation type="submission" date="2016-10" db="EMBL/GenBank/DDBJ databases">
        <authorList>
            <person name="Varghese N."/>
            <person name="Submissions S."/>
        </authorList>
    </citation>
    <scope>NUCLEOTIDE SEQUENCE [LARGE SCALE GENOMIC DNA]</scope>
    <source>
        <strain evidence="10 11">22B</strain>
    </source>
</reference>
<dbReference type="PANTHER" id="PTHR30443">
    <property type="entry name" value="INNER MEMBRANE PROTEIN"/>
    <property type="match status" value="1"/>
</dbReference>
<dbReference type="RefSeq" id="WP_074841642.1">
    <property type="nucleotide sequence ID" value="NZ_CP047056.1"/>
</dbReference>
<evidence type="ECO:0000259" key="9">
    <source>
        <dbReference type="Pfam" id="PF00884"/>
    </source>
</evidence>
<dbReference type="Proteomes" id="UP000243374">
    <property type="component" value="Unassembled WGS sequence"/>
</dbReference>
<name>A0A662ZCA8_9GAMM</name>
<dbReference type="EMBL" id="FOSF01000072">
    <property type="protein sequence ID" value="SFK42380.1"/>
    <property type="molecule type" value="Genomic_DNA"/>
</dbReference>
<organism evidence="10 11">
    <name type="scientific">Succinivibrio dextrinosolvens</name>
    <dbReference type="NCBI Taxonomy" id="83771"/>
    <lineage>
        <taxon>Bacteria</taxon>
        <taxon>Pseudomonadati</taxon>
        <taxon>Pseudomonadota</taxon>
        <taxon>Gammaproteobacteria</taxon>
        <taxon>Aeromonadales</taxon>
        <taxon>Succinivibrionaceae</taxon>
        <taxon>Succinivibrio</taxon>
    </lineage>
</organism>
<feature type="transmembrane region" description="Helical" evidence="8">
    <location>
        <begin position="116"/>
        <end position="137"/>
    </location>
</feature>
<gene>
    <name evidence="10" type="ORF">SAMN04487865_107212</name>
</gene>
<dbReference type="GO" id="GO:0016776">
    <property type="term" value="F:phosphotransferase activity, phosphate group as acceptor"/>
    <property type="evidence" value="ECO:0007669"/>
    <property type="project" value="TreeGrafter"/>
</dbReference>
<accession>A0A662ZCA8</accession>
<dbReference type="InterPro" id="IPR058130">
    <property type="entry name" value="PEA_transf_C"/>
</dbReference>
<dbReference type="CDD" id="cd16017">
    <property type="entry name" value="LptA"/>
    <property type="match status" value="1"/>
</dbReference>
<dbReference type="PANTHER" id="PTHR30443:SF4">
    <property type="entry name" value="PHOSPHOETHANOLAMINE TRANSFERASE OPGE-RELATED"/>
    <property type="match status" value="1"/>
</dbReference>
<dbReference type="GO" id="GO:0009244">
    <property type="term" value="P:lipopolysaccharide core region biosynthetic process"/>
    <property type="evidence" value="ECO:0007669"/>
    <property type="project" value="TreeGrafter"/>
</dbReference>
<evidence type="ECO:0000256" key="4">
    <source>
        <dbReference type="ARBA" id="ARBA00022692"/>
    </source>
</evidence>
<evidence type="ECO:0000256" key="7">
    <source>
        <dbReference type="ARBA" id="ARBA00038481"/>
    </source>
</evidence>
<dbReference type="InterPro" id="IPR040423">
    <property type="entry name" value="PEA_transferase"/>
</dbReference>
<keyword evidence="6 8" id="KW-0472">Membrane</keyword>
<evidence type="ECO:0000313" key="10">
    <source>
        <dbReference type="EMBL" id="SFK42380.1"/>
    </source>
</evidence>
<sequence length="514" mass="58327">MSLTADKKIFKYNNDKKYISIIKIIILILSSFFSAWVFQYICFGRPTFIVSAFFFCLVLSLYDKSRLGLNIFTLLLALVYPAAKVFGSGVVQTAALDVVLTTNFEETVGFHEVLPSYLLIQGGAIFVVYLLLIIFNKRLSVKLSGIKRLYSYLVTAVACICVCIYGYKAFEPRVSEMIEAYSFIVDEQEPKETDFKILSQISKYDNYVVIIGESMRSDFMSTYGFPLKTTPFIDKMNKHYISNFISPAPNTTISVPRFLSLTVDGKLQDNNNAVTMAKLAGFDTHWISSQGYSGISCSSAGRVARYADHKTFVPVQNDFVLLPIIEKTLKDNHKKVIFVHIVGSHENPCSKLFGYPNNYKYNVGKVMNCYLATYNKTDEFVHKVVEMLKATSKSYSLVYFADHGLNFVESSGGYKIFRDPEIKQSYEVPLFVVASDINDNHEYEVTRSAFNMIDFYASWLGVKTNLTRDDYDIFTAESDENPLVADYENTLNPYNEKKDGIKASDVFKKMVDAK</sequence>
<dbReference type="GO" id="GO:0005886">
    <property type="term" value="C:plasma membrane"/>
    <property type="evidence" value="ECO:0007669"/>
    <property type="project" value="UniProtKB-SubCell"/>
</dbReference>
<evidence type="ECO:0000256" key="2">
    <source>
        <dbReference type="ARBA" id="ARBA00022475"/>
    </source>
</evidence>
<keyword evidence="2" id="KW-1003">Cell membrane</keyword>
<dbReference type="Pfam" id="PF00884">
    <property type="entry name" value="Sulfatase"/>
    <property type="match status" value="1"/>
</dbReference>
<dbReference type="AlphaFoldDB" id="A0A662ZCA8"/>
<dbReference type="SUPFAM" id="SSF53649">
    <property type="entry name" value="Alkaline phosphatase-like"/>
    <property type="match status" value="1"/>
</dbReference>
<feature type="transmembrane region" description="Helical" evidence="8">
    <location>
        <begin position="74"/>
        <end position="96"/>
    </location>
</feature>
<evidence type="ECO:0000256" key="3">
    <source>
        <dbReference type="ARBA" id="ARBA00022679"/>
    </source>
</evidence>
<feature type="transmembrane region" description="Helical" evidence="8">
    <location>
        <begin position="21"/>
        <end position="38"/>
    </location>
</feature>
<keyword evidence="4 8" id="KW-0812">Transmembrane</keyword>
<dbReference type="Gene3D" id="3.40.720.10">
    <property type="entry name" value="Alkaline Phosphatase, subunit A"/>
    <property type="match status" value="1"/>
</dbReference>
<keyword evidence="11" id="KW-1185">Reference proteome</keyword>
<protein>
    <submittedName>
        <fullName evidence="10">Phosphoethanolamine transferase for glucans (OPG), alkaline phosphatase superfamily</fullName>
    </submittedName>
</protein>
<evidence type="ECO:0000256" key="5">
    <source>
        <dbReference type="ARBA" id="ARBA00022989"/>
    </source>
</evidence>
<evidence type="ECO:0000256" key="8">
    <source>
        <dbReference type="SAM" id="Phobius"/>
    </source>
</evidence>
<dbReference type="OrthoDB" id="9786870at2"/>
<keyword evidence="5 8" id="KW-1133">Transmembrane helix</keyword>
<evidence type="ECO:0000256" key="1">
    <source>
        <dbReference type="ARBA" id="ARBA00004651"/>
    </source>
</evidence>
<feature type="domain" description="Sulfatase N-terminal" evidence="9">
    <location>
        <begin position="206"/>
        <end position="461"/>
    </location>
</feature>
<proteinExistence type="inferred from homology"/>
<comment type="similarity">
    <text evidence="7">Belongs to the phosphoethanolamine transferase family.</text>
</comment>
<dbReference type="InterPro" id="IPR017850">
    <property type="entry name" value="Alkaline_phosphatase_core_sf"/>
</dbReference>
<feature type="transmembrane region" description="Helical" evidence="8">
    <location>
        <begin position="44"/>
        <end position="62"/>
    </location>
</feature>
<comment type="subcellular location">
    <subcellularLocation>
        <location evidence="1">Cell membrane</location>
        <topology evidence="1">Multi-pass membrane protein</topology>
    </subcellularLocation>
</comment>
<feature type="transmembrane region" description="Helical" evidence="8">
    <location>
        <begin position="149"/>
        <end position="167"/>
    </location>
</feature>
<evidence type="ECO:0000313" key="11">
    <source>
        <dbReference type="Proteomes" id="UP000243374"/>
    </source>
</evidence>
<keyword evidence="3 10" id="KW-0808">Transferase</keyword>
<dbReference type="InterPro" id="IPR000917">
    <property type="entry name" value="Sulfatase_N"/>
</dbReference>